<evidence type="ECO:0000256" key="1">
    <source>
        <dbReference type="ARBA" id="ARBA00008618"/>
    </source>
</evidence>
<evidence type="ECO:0000313" key="3">
    <source>
        <dbReference type="EMBL" id="AZT44325.1"/>
    </source>
</evidence>
<dbReference type="RefSeq" id="WP_168445567.1">
    <property type="nucleotide sequence ID" value="NZ_CP034699.1"/>
</dbReference>
<dbReference type="InterPro" id="IPR004914">
    <property type="entry name" value="Antirestrict"/>
</dbReference>
<dbReference type="EMBL" id="CP034699">
    <property type="protein sequence ID" value="AZT44325.1"/>
    <property type="molecule type" value="Genomic_DNA"/>
</dbReference>
<dbReference type="AlphaFoldDB" id="A0A3Q9MUD8"/>
<comment type="similarity">
    <text evidence="1">Belongs to the antirestriction protein family.</text>
</comment>
<dbReference type="Pfam" id="PF03230">
    <property type="entry name" value="Antirestrict"/>
    <property type="match status" value="1"/>
</dbReference>
<geneLocation type="plasmid" evidence="3">
    <name>pRSE40</name>
</geneLocation>
<proteinExistence type="inferred from homology"/>
<organism evidence="3">
    <name type="scientific">Salmonella enterica subsp. enterica serovar Karamoja</name>
    <dbReference type="NCBI Taxonomy" id="2500153"/>
    <lineage>
        <taxon>Bacteria</taxon>
        <taxon>Pseudomonadati</taxon>
        <taxon>Pseudomonadota</taxon>
        <taxon>Gammaproteobacteria</taxon>
        <taxon>Enterobacterales</taxon>
        <taxon>Enterobacteriaceae</taxon>
        <taxon>Salmonella</taxon>
    </lineage>
</organism>
<name>A0A3Q9MUD8_SALET</name>
<reference evidence="3" key="1">
    <citation type="submission" date="2018-12" db="EMBL/GenBank/DDBJ databases">
        <title>Complete genome sequences of twenty non-typhoidal Salmonella isolates from Rwanda.</title>
        <authorList>
            <person name="Byukusenge M."/>
            <person name="Li L."/>
            <person name="Subhashinie K."/>
            <person name="Nzayirambaho M."/>
            <person name="Kuchipudi S.V."/>
            <person name="Jayarao B.M."/>
        </authorList>
    </citation>
    <scope>NUCLEOTIDE SEQUENCE</scope>
    <source>
        <strain evidence="2">RSE21</strain>
        <strain evidence="3">RSE40</strain>
        <plasmid evidence="2">pRSE21</plasmid>
        <plasmid evidence="3">pRSE40</plasmid>
    </source>
</reference>
<sequence length="156" mass="17686">MTTVDAVQTDTGLVTRTEITDPRRRLVFIPQLFATPQGEQMAINFLRQHSKNYDGGYWDFYEIPRGITCLTGYIAPPEGTYHLDIPGNYFDAEVSADAAGLITTLFVLNHLSWRVSEMGPRYAMTCQALIDRQDALKDYISAIKHPESHLIYRAID</sequence>
<keyword evidence="3" id="KW-0614">Plasmid</keyword>
<protein>
    <submittedName>
        <fullName evidence="3">Antirestriction protein</fullName>
    </submittedName>
</protein>
<geneLocation type="plasmid" evidence="2">
    <name>pRSE21</name>
</geneLocation>
<gene>
    <name evidence="3" type="ORF">EL007_23985</name>
    <name evidence="2" type="ORF">ELZ88_23850</name>
</gene>
<dbReference type="EMBL" id="CP034710">
    <property type="protein sequence ID" value="AZT39592.1"/>
    <property type="molecule type" value="Genomic_DNA"/>
</dbReference>
<evidence type="ECO:0000313" key="2">
    <source>
        <dbReference type="EMBL" id="AZT39592.1"/>
    </source>
</evidence>
<accession>A0A3Q9MUD8</accession>
<dbReference type="Gene3D" id="3.30.70.3580">
    <property type="entry name" value="Antirestriction protein"/>
    <property type="match status" value="1"/>
</dbReference>
<dbReference type="InterPro" id="IPR042297">
    <property type="entry name" value="Antirestriction_sf"/>
</dbReference>